<dbReference type="EMBL" id="BMAT01005102">
    <property type="protein sequence ID" value="GFR87544.1"/>
    <property type="molecule type" value="Genomic_DNA"/>
</dbReference>
<sequence>MSILLPMNIILSIVKEYNKDCFKVGYFKCRGACIENRYVCDGVSNCANGEDEDPALCKLQIQTWTTNSTKKHTETQEFGRRWSIFCVARYEDQITWYKKKQNHNDHINLTLKANCNSDCKYETKQTVWPGDKAVYVSELHIKSLRYADSGSYTCRMSHLRSQPFSLRLKIGRIASLTVETSAPTTISYDLITPLGSVSFTTGDWLTAPLDHQPSRTSSAMGFVLLSGSIAHTI</sequence>
<dbReference type="SUPFAM" id="SSF48726">
    <property type="entry name" value="Immunoglobulin"/>
    <property type="match status" value="1"/>
</dbReference>
<dbReference type="InterPro" id="IPR002172">
    <property type="entry name" value="LDrepeatLR_classA_rpt"/>
</dbReference>
<dbReference type="InterPro" id="IPR036055">
    <property type="entry name" value="LDL_receptor-like_sf"/>
</dbReference>
<dbReference type="PROSITE" id="PS50835">
    <property type="entry name" value="IG_LIKE"/>
    <property type="match status" value="1"/>
</dbReference>
<evidence type="ECO:0000256" key="1">
    <source>
        <dbReference type="ARBA" id="ARBA00023157"/>
    </source>
</evidence>
<dbReference type="InterPro" id="IPR013783">
    <property type="entry name" value="Ig-like_fold"/>
</dbReference>
<evidence type="ECO:0000259" key="3">
    <source>
        <dbReference type="PROSITE" id="PS50835"/>
    </source>
</evidence>
<dbReference type="PROSITE" id="PS01209">
    <property type="entry name" value="LDLRA_1"/>
    <property type="match status" value="1"/>
</dbReference>
<proteinExistence type="predicted"/>
<evidence type="ECO:0000256" key="2">
    <source>
        <dbReference type="PROSITE-ProRule" id="PRU00124"/>
    </source>
</evidence>
<dbReference type="Proteomes" id="UP000762676">
    <property type="component" value="Unassembled WGS sequence"/>
</dbReference>
<dbReference type="AlphaFoldDB" id="A0AAV4GPS8"/>
<accession>A0AAV4GPS8</accession>
<dbReference type="SMART" id="SM00409">
    <property type="entry name" value="IG"/>
    <property type="match status" value="1"/>
</dbReference>
<dbReference type="InterPro" id="IPR036179">
    <property type="entry name" value="Ig-like_dom_sf"/>
</dbReference>
<dbReference type="CDD" id="cd00112">
    <property type="entry name" value="LDLa"/>
    <property type="match status" value="1"/>
</dbReference>
<comment type="caution">
    <text evidence="4">The sequence shown here is derived from an EMBL/GenBank/DDBJ whole genome shotgun (WGS) entry which is preliminary data.</text>
</comment>
<keyword evidence="5" id="KW-1185">Reference proteome</keyword>
<comment type="caution">
    <text evidence="2">Lacks conserved residue(s) required for the propagation of feature annotation.</text>
</comment>
<reference evidence="4 5" key="1">
    <citation type="journal article" date="2021" name="Elife">
        <title>Chloroplast acquisition without the gene transfer in kleptoplastic sea slugs, Plakobranchus ocellatus.</title>
        <authorList>
            <person name="Maeda T."/>
            <person name="Takahashi S."/>
            <person name="Yoshida T."/>
            <person name="Shimamura S."/>
            <person name="Takaki Y."/>
            <person name="Nagai Y."/>
            <person name="Toyoda A."/>
            <person name="Suzuki Y."/>
            <person name="Arimoto A."/>
            <person name="Ishii H."/>
            <person name="Satoh N."/>
            <person name="Nishiyama T."/>
            <person name="Hasebe M."/>
            <person name="Maruyama T."/>
            <person name="Minagawa J."/>
            <person name="Obokata J."/>
            <person name="Shigenobu S."/>
        </authorList>
    </citation>
    <scope>NUCLEOTIDE SEQUENCE [LARGE SCALE GENOMIC DNA]</scope>
</reference>
<dbReference type="InterPro" id="IPR023415">
    <property type="entry name" value="LDLR_class-A_CS"/>
</dbReference>
<organism evidence="4 5">
    <name type="scientific">Elysia marginata</name>
    <dbReference type="NCBI Taxonomy" id="1093978"/>
    <lineage>
        <taxon>Eukaryota</taxon>
        <taxon>Metazoa</taxon>
        <taxon>Spiralia</taxon>
        <taxon>Lophotrochozoa</taxon>
        <taxon>Mollusca</taxon>
        <taxon>Gastropoda</taxon>
        <taxon>Heterobranchia</taxon>
        <taxon>Euthyneura</taxon>
        <taxon>Panpulmonata</taxon>
        <taxon>Sacoglossa</taxon>
        <taxon>Placobranchoidea</taxon>
        <taxon>Plakobranchidae</taxon>
        <taxon>Elysia</taxon>
    </lineage>
</organism>
<evidence type="ECO:0000313" key="5">
    <source>
        <dbReference type="Proteomes" id="UP000762676"/>
    </source>
</evidence>
<dbReference type="SMART" id="SM00192">
    <property type="entry name" value="LDLa"/>
    <property type="match status" value="1"/>
</dbReference>
<gene>
    <name evidence="4" type="ORF">ElyMa_002495800</name>
</gene>
<protein>
    <recommendedName>
        <fullName evidence="3">Ig-like domain-containing protein</fullName>
    </recommendedName>
</protein>
<feature type="disulfide bond" evidence="2">
    <location>
        <begin position="21"/>
        <end position="33"/>
    </location>
</feature>
<name>A0AAV4GPS8_9GAST</name>
<dbReference type="Gene3D" id="2.60.40.10">
    <property type="entry name" value="Immunoglobulins"/>
    <property type="match status" value="1"/>
</dbReference>
<dbReference type="InterPro" id="IPR013106">
    <property type="entry name" value="Ig_V-set"/>
</dbReference>
<dbReference type="SUPFAM" id="SSF57424">
    <property type="entry name" value="LDL receptor-like module"/>
    <property type="match status" value="1"/>
</dbReference>
<dbReference type="Pfam" id="PF07686">
    <property type="entry name" value="V-set"/>
    <property type="match status" value="1"/>
</dbReference>
<dbReference type="InterPro" id="IPR007110">
    <property type="entry name" value="Ig-like_dom"/>
</dbReference>
<dbReference type="PROSITE" id="PS50068">
    <property type="entry name" value="LDLRA_2"/>
    <property type="match status" value="1"/>
</dbReference>
<dbReference type="Gene3D" id="4.10.400.10">
    <property type="entry name" value="Low-density Lipoprotein Receptor"/>
    <property type="match status" value="1"/>
</dbReference>
<evidence type="ECO:0000313" key="4">
    <source>
        <dbReference type="EMBL" id="GFR87544.1"/>
    </source>
</evidence>
<dbReference type="InterPro" id="IPR003599">
    <property type="entry name" value="Ig_sub"/>
</dbReference>
<feature type="domain" description="Ig-like" evidence="3">
    <location>
        <begin position="54"/>
        <end position="165"/>
    </location>
</feature>
<keyword evidence="1 2" id="KW-1015">Disulfide bond</keyword>